<proteinExistence type="inferred from homology"/>
<reference evidence="10 12" key="2">
    <citation type="submission" date="2018-05" db="EMBL/GenBank/DDBJ databases">
        <title>Reference genomes for bee gut microbiota database.</title>
        <authorList>
            <person name="Ellegaard K.M."/>
        </authorList>
    </citation>
    <scope>NUCLEOTIDE SEQUENCE [LARGE SCALE GENOMIC DNA]</scope>
    <source>
        <strain evidence="10 12">ESL0167</strain>
    </source>
</reference>
<feature type="transmembrane region" description="Helical" evidence="8">
    <location>
        <begin position="209"/>
        <end position="233"/>
    </location>
</feature>
<dbReference type="EMBL" id="QGLM01000013">
    <property type="protein sequence ID" value="PXY95207.1"/>
    <property type="molecule type" value="Genomic_DNA"/>
</dbReference>
<evidence type="ECO:0000256" key="3">
    <source>
        <dbReference type="ARBA" id="ARBA00022448"/>
    </source>
</evidence>
<dbReference type="InterPro" id="IPR002549">
    <property type="entry name" value="AI-2E-like"/>
</dbReference>
<comment type="subcellular location">
    <subcellularLocation>
        <location evidence="1">Cell membrane</location>
        <topology evidence="1">Multi-pass membrane protein</topology>
    </subcellularLocation>
</comment>
<dbReference type="PANTHER" id="PTHR21716:SF53">
    <property type="entry name" value="PERMEASE PERM-RELATED"/>
    <property type="match status" value="1"/>
</dbReference>
<evidence type="ECO:0000256" key="1">
    <source>
        <dbReference type="ARBA" id="ARBA00004651"/>
    </source>
</evidence>
<protein>
    <submittedName>
        <fullName evidence="10">AI-2E family transporter</fullName>
    </submittedName>
    <submittedName>
        <fullName evidence="9">Putative permease</fullName>
    </submittedName>
</protein>
<dbReference type="KEGG" id="fpp:FPB0191_01072"/>
<keyword evidence="7 8" id="KW-0472">Membrane</keyword>
<keyword evidence="11" id="KW-1185">Reference proteome</keyword>
<evidence type="ECO:0000256" key="5">
    <source>
        <dbReference type="ARBA" id="ARBA00022692"/>
    </source>
</evidence>
<evidence type="ECO:0000313" key="10">
    <source>
        <dbReference type="EMBL" id="PXY95207.1"/>
    </source>
</evidence>
<keyword evidence="4" id="KW-1003">Cell membrane</keyword>
<keyword evidence="5 8" id="KW-0812">Transmembrane</keyword>
<dbReference type="RefSeq" id="WP_039106696.1">
    <property type="nucleotide sequence ID" value="NZ_CALYQC010000039.1"/>
</dbReference>
<feature type="transmembrane region" description="Helical" evidence="8">
    <location>
        <begin position="156"/>
        <end position="177"/>
    </location>
</feature>
<dbReference type="PANTHER" id="PTHR21716">
    <property type="entry name" value="TRANSMEMBRANE PROTEIN"/>
    <property type="match status" value="1"/>
</dbReference>
<sequence length="356" mass="40428">MFKIFMDWYRRRFSDPDAVSLLILIILFFVIIYFFNKILLPILIAIALSYLLETPIKFLINKGLPRTFAVVLVLLIFVSFVLLTGIILLPLIWQQGISLLDNIPAMLTFLNKFLMTLPQHYPELIDVGVFDTIIQSINQRVVQTGNSLLQFSIDSIFNLLTVIVNSVLIPIMMFLLLKDKEKIWNYCSKMLPKNRQVLNKVAAEMDKQIGNYIVGNVLHIIILFCLISIPFSFMKLDYALLLAFIVGVSVIVPYIGIIISTIPVILVALFQWGWSSELGILIALYTLIQVIDGNVTVPMLFSEKLNLHPLVIIIAVLIFGGLWGFWGVFFAIPLATLVKAIINAWPTNQEELVKNK</sequence>
<evidence type="ECO:0000256" key="2">
    <source>
        <dbReference type="ARBA" id="ARBA00009773"/>
    </source>
</evidence>
<dbReference type="AlphaFoldDB" id="A0A0A7S6Q7"/>
<reference evidence="9 11" key="1">
    <citation type="journal article" date="2014" name="Appl. Environ. Microbiol.">
        <title>Gut symbionts from distinct hosts exhibit genotoxic activity via divergent colibactin biosynthetic pathways.</title>
        <authorList>
            <person name="Engel P."/>
            <person name="Vizcaino M.I."/>
            <person name="Crawford J.M."/>
        </authorList>
    </citation>
    <scope>NUCLEOTIDE SEQUENCE [LARGE SCALE GENOMIC DNA]</scope>
    <source>
        <strain evidence="9 11">PEB0191</strain>
    </source>
</reference>
<feature type="transmembrane region" description="Helical" evidence="8">
    <location>
        <begin position="282"/>
        <end position="301"/>
    </location>
</feature>
<dbReference type="HOGENOM" id="CLU_031275_8_0_6"/>
<evidence type="ECO:0000256" key="4">
    <source>
        <dbReference type="ARBA" id="ARBA00022475"/>
    </source>
</evidence>
<gene>
    <name evidence="10" type="ORF">DKK76_05345</name>
    <name evidence="9" type="ORF">FPB0191_01072</name>
</gene>
<evidence type="ECO:0000256" key="7">
    <source>
        <dbReference type="ARBA" id="ARBA00023136"/>
    </source>
</evidence>
<keyword evidence="6 8" id="KW-1133">Transmembrane helix</keyword>
<feature type="transmembrane region" description="Helical" evidence="8">
    <location>
        <begin position="307"/>
        <end position="332"/>
    </location>
</feature>
<dbReference type="Pfam" id="PF01594">
    <property type="entry name" value="AI-2E_transport"/>
    <property type="match status" value="1"/>
</dbReference>
<dbReference type="Proteomes" id="UP000247838">
    <property type="component" value="Unassembled WGS sequence"/>
</dbReference>
<name>A0A0A7S6Q7_FRIPE</name>
<dbReference type="OrthoDB" id="5562213at2"/>
<keyword evidence="3" id="KW-0813">Transport</keyword>
<dbReference type="GO" id="GO:0055085">
    <property type="term" value="P:transmembrane transport"/>
    <property type="evidence" value="ECO:0007669"/>
    <property type="project" value="TreeGrafter"/>
</dbReference>
<dbReference type="Proteomes" id="UP000030901">
    <property type="component" value="Chromosome"/>
</dbReference>
<evidence type="ECO:0000313" key="11">
    <source>
        <dbReference type="Proteomes" id="UP000030901"/>
    </source>
</evidence>
<evidence type="ECO:0000313" key="12">
    <source>
        <dbReference type="Proteomes" id="UP000247838"/>
    </source>
</evidence>
<feature type="transmembrane region" description="Helical" evidence="8">
    <location>
        <begin position="239"/>
        <end position="270"/>
    </location>
</feature>
<organism evidence="9 11">
    <name type="scientific">Frischella perrara</name>
    <dbReference type="NCBI Taxonomy" id="1267021"/>
    <lineage>
        <taxon>Bacteria</taxon>
        <taxon>Pseudomonadati</taxon>
        <taxon>Pseudomonadota</taxon>
        <taxon>Gammaproteobacteria</taxon>
        <taxon>Orbales</taxon>
        <taxon>Orbaceae</taxon>
        <taxon>Frischella</taxon>
    </lineage>
</organism>
<dbReference type="EMBL" id="CP009056">
    <property type="protein sequence ID" value="AJA44896.1"/>
    <property type="molecule type" value="Genomic_DNA"/>
</dbReference>
<dbReference type="GO" id="GO:0005886">
    <property type="term" value="C:plasma membrane"/>
    <property type="evidence" value="ECO:0007669"/>
    <property type="project" value="UniProtKB-SubCell"/>
</dbReference>
<evidence type="ECO:0000256" key="6">
    <source>
        <dbReference type="ARBA" id="ARBA00022989"/>
    </source>
</evidence>
<accession>A0A0A7S6Q7</accession>
<feature type="transmembrane region" description="Helical" evidence="8">
    <location>
        <begin position="18"/>
        <end position="36"/>
    </location>
</feature>
<feature type="transmembrane region" description="Helical" evidence="8">
    <location>
        <begin position="67"/>
        <end position="93"/>
    </location>
</feature>
<comment type="similarity">
    <text evidence="2">Belongs to the autoinducer-2 exporter (AI-2E) (TC 2.A.86) family.</text>
</comment>
<evidence type="ECO:0000256" key="8">
    <source>
        <dbReference type="SAM" id="Phobius"/>
    </source>
</evidence>
<evidence type="ECO:0000313" key="9">
    <source>
        <dbReference type="EMBL" id="AJA44896.1"/>
    </source>
</evidence>